<sequence>MPENNDENYYYNNYNYNKAHNELDSHVALATFARILGMFSIPLCLIFYTGIILGGVAIVLAILSKGIAKTFLPQAKKAIILGSVGVVLGYFMMITSIHTVLNDPEQRQQLNIMSEQMYGTSFDEMLNDIKLR</sequence>
<evidence type="ECO:0000313" key="3">
    <source>
        <dbReference type="Proteomes" id="UP000183047"/>
    </source>
</evidence>
<reference evidence="3" key="1">
    <citation type="submission" date="2016-10" db="EMBL/GenBank/DDBJ databases">
        <authorList>
            <person name="Varghese N."/>
            <person name="Submissions S."/>
        </authorList>
    </citation>
    <scope>NUCLEOTIDE SEQUENCE [LARGE SCALE GENOMIC DNA]</scope>
    <source>
        <strain evidence="3">XBD2006</strain>
    </source>
</reference>
<evidence type="ECO:0000256" key="1">
    <source>
        <dbReference type="SAM" id="Phobius"/>
    </source>
</evidence>
<accession>A0A1G5E706</accession>
<dbReference type="AlphaFoldDB" id="A0A1G5E706"/>
<keyword evidence="3" id="KW-1185">Reference proteome</keyword>
<dbReference type="EMBL" id="FMUR01000010">
    <property type="protein sequence ID" value="SCY22695.1"/>
    <property type="molecule type" value="Genomic_DNA"/>
</dbReference>
<keyword evidence="1" id="KW-1133">Transmembrane helix</keyword>
<gene>
    <name evidence="2" type="ORF">SAMN02910451_01823</name>
</gene>
<keyword evidence="1" id="KW-0472">Membrane</keyword>
<evidence type="ECO:0000313" key="2">
    <source>
        <dbReference type="EMBL" id="SCY22695.1"/>
    </source>
</evidence>
<proteinExistence type="predicted"/>
<dbReference type="RefSeq" id="WP_074462411.1">
    <property type="nucleotide sequence ID" value="NZ_FMUR01000010.1"/>
</dbReference>
<keyword evidence="1" id="KW-0812">Transmembrane</keyword>
<dbReference type="Proteomes" id="UP000183047">
    <property type="component" value="Unassembled WGS sequence"/>
</dbReference>
<protein>
    <submittedName>
        <fullName evidence="2">Uncharacterized protein</fullName>
    </submittedName>
</protein>
<dbReference type="OrthoDB" id="2003853at2"/>
<feature type="transmembrane region" description="Helical" evidence="1">
    <location>
        <begin position="45"/>
        <end position="67"/>
    </location>
</feature>
<name>A0A1G5E706_9FIRM</name>
<organism evidence="2 3">
    <name type="scientific">Butyrivibrio hungatei</name>
    <dbReference type="NCBI Taxonomy" id="185008"/>
    <lineage>
        <taxon>Bacteria</taxon>
        <taxon>Bacillati</taxon>
        <taxon>Bacillota</taxon>
        <taxon>Clostridia</taxon>
        <taxon>Lachnospirales</taxon>
        <taxon>Lachnospiraceae</taxon>
        <taxon>Butyrivibrio</taxon>
    </lineage>
</organism>
<feature type="transmembrane region" description="Helical" evidence="1">
    <location>
        <begin position="79"/>
        <end position="101"/>
    </location>
</feature>